<feature type="compositionally biased region" description="Low complexity" evidence="2">
    <location>
        <begin position="685"/>
        <end position="703"/>
    </location>
</feature>
<feature type="compositionally biased region" description="Low complexity" evidence="2">
    <location>
        <begin position="176"/>
        <end position="185"/>
    </location>
</feature>
<proteinExistence type="predicted"/>
<sequence length="703" mass="75414">MADDANPQQHRQRQPESSTVVRFWQALVVSVVHLFARIFHSSSQASHSTTQPQQDTHHRTPQHQQQQQDPDQIETQPAPTPNVTDADTAATGNAGSDDPDALSRGQTIRRVPLDFSLESNEEPSHASRTHQASEDKHEQDGVDDEMAGGRGRGGRGGGRGGYERPSSGQPYRNRSTHSQHSQHSTYATGGTNGFVGTAERRAHSPAYSSPTMQGPRSRPVSAGSSASVTRAPGLGQGSTNGANGSVHGGKNHEAGHNAAAAAPAAVVPKVKLPPSKPISGKVQGQDLSAQKENRQPGYTNAASHQSPAPVANSTAESGTLAEDQKPKTSQDVPALQQVHNDTTEASKPAGEDVPLKLPTPIIVPLPYTMKPIPPKLLGAEMPGQILPGLVEPKTPEERIEREYHLKYMRAACDMGQLALETNETPVGCVLVWNDQIIAKGMNATNITRNGTRHAEFMALSALLSREEKHETEDAAHDHKNFDESSWDDVDPKDGHVFPYGQKLHPAPVVSRSIVSECTLYVTVEPCVMCASLLRQLRIKKVYFGAVNDKFGGTGGVFRIHMNSKPVPRPTDRPYQNGYGPAPVEKASKNKTGSTLREDDDGDGGNVEPGFPAEGGYMRDEAVSLLRRFYVQENGRAPQPRKKEGRAARLFAMEAEAQALKSSASEMSDGASAPQTPADAEVKEFPQSAAGPQAPDAAQAEAVQ</sequence>
<dbReference type="OrthoDB" id="1701769at2759"/>
<feature type="compositionally biased region" description="Low complexity" evidence="2">
    <location>
        <begin position="42"/>
        <end position="54"/>
    </location>
</feature>
<evidence type="ECO:0000313" key="4">
    <source>
        <dbReference type="EMBL" id="KXJ90585.1"/>
    </source>
</evidence>
<dbReference type="InterPro" id="IPR002125">
    <property type="entry name" value="CMP_dCMP_dom"/>
</dbReference>
<keyword evidence="1" id="KW-0378">Hydrolase</keyword>
<reference evidence="5" key="1">
    <citation type="submission" date="2016-02" db="EMBL/GenBank/DDBJ databases">
        <title>Draft genome sequence of Microdochium bolleyi, a fungal endophyte of beachgrass.</title>
        <authorList>
            <consortium name="DOE Joint Genome Institute"/>
            <person name="David A.S."/>
            <person name="May G."/>
            <person name="Haridas S."/>
            <person name="Lim J."/>
            <person name="Wang M."/>
            <person name="Labutti K."/>
            <person name="Lipzen A."/>
            <person name="Barry K."/>
            <person name="Grigoriev I.V."/>
        </authorList>
    </citation>
    <scope>NUCLEOTIDE SEQUENCE [LARGE SCALE GENOMIC DNA]</scope>
    <source>
        <strain evidence="5">J235TASD1</strain>
    </source>
</reference>
<dbReference type="Proteomes" id="UP000070501">
    <property type="component" value="Unassembled WGS sequence"/>
</dbReference>
<protein>
    <recommendedName>
        <fullName evidence="3">CMP/dCMP-type deaminase domain-containing protein</fullName>
    </recommendedName>
</protein>
<dbReference type="GO" id="GO:0005737">
    <property type="term" value="C:cytoplasm"/>
    <property type="evidence" value="ECO:0007669"/>
    <property type="project" value="TreeGrafter"/>
</dbReference>
<keyword evidence="5" id="KW-1185">Reference proteome</keyword>
<dbReference type="SUPFAM" id="SSF53927">
    <property type="entry name" value="Cytidine deaminase-like"/>
    <property type="match status" value="1"/>
</dbReference>
<dbReference type="GO" id="GO:0052717">
    <property type="term" value="F:tRNA-specific adenosine-34 deaminase activity"/>
    <property type="evidence" value="ECO:0007669"/>
    <property type="project" value="TreeGrafter"/>
</dbReference>
<feature type="compositionally biased region" description="Low complexity" evidence="2">
    <location>
        <begin position="84"/>
        <end position="96"/>
    </location>
</feature>
<feature type="region of interest" description="Disordered" evidence="2">
    <location>
        <begin position="657"/>
        <end position="703"/>
    </location>
</feature>
<dbReference type="InParanoid" id="A0A136J073"/>
<dbReference type="PANTHER" id="PTHR11079:SF149">
    <property type="entry name" value="TRNA-SPECIFIC ADENOSINE DEAMINASE 2"/>
    <property type="match status" value="1"/>
</dbReference>
<organism evidence="4 5">
    <name type="scientific">Microdochium bolleyi</name>
    <dbReference type="NCBI Taxonomy" id="196109"/>
    <lineage>
        <taxon>Eukaryota</taxon>
        <taxon>Fungi</taxon>
        <taxon>Dikarya</taxon>
        <taxon>Ascomycota</taxon>
        <taxon>Pezizomycotina</taxon>
        <taxon>Sordariomycetes</taxon>
        <taxon>Xylariomycetidae</taxon>
        <taxon>Xylariales</taxon>
        <taxon>Microdochiaceae</taxon>
        <taxon>Microdochium</taxon>
    </lineage>
</organism>
<feature type="region of interest" description="Disordered" evidence="2">
    <location>
        <begin position="562"/>
        <end position="615"/>
    </location>
</feature>
<feature type="compositionally biased region" description="Polar residues" evidence="2">
    <location>
        <begin position="329"/>
        <end position="340"/>
    </location>
</feature>
<feature type="compositionally biased region" description="Basic and acidic residues" evidence="2">
    <location>
        <begin position="131"/>
        <end position="140"/>
    </location>
</feature>
<accession>A0A136J073</accession>
<dbReference type="GO" id="GO:0005634">
    <property type="term" value="C:nucleus"/>
    <property type="evidence" value="ECO:0007669"/>
    <property type="project" value="TreeGrafter"/>
</dbReference>
<feature type="compositionally biased region" description="Low complexity" evidence="2">
    <location>
        <begin position="258"/>
        <end position="273"/>
    </location>
</feature>
<dbReference type="EMBL" id="KQ964252">
    <property type="protein sequence ID" value="KXJ90585.1"/>
    <property type="molecule type" value="Genomic_DNA"/>
</dbReference>
<feature type="region of interest" description="Disordered" evidence="2">
    <location>
        <begin position="42"/>
        <end position="353"/>
    </location>
</feature>
<dbReference type="CDD" id="cd01285">
    <property type="entry name" value="nucleoside_deaminase"/>
    <property type="match status" value="1"/>
</dbReference>
<dbReference type="PANTHER" id="PTHR11079">
    <property type="entry name" value="CYTOSINE DEAMINASE FAMILY MEMBER"/>
    <property type="match status" value="1"/>
</dbReference>
<evidence type="ECO:0000313" key="5">
    <source>
        <dbReference type="Proteomes" id="UP000070501"/>
    </source>
</evidence>
<dbReference type="AlphaFoldDB" id="A0A136J073"/>
<gene>
    <name evidence="4" type="ORF">Micbo1qcDRAFT_71353</name>
</gene>
<dbReference type="STRING" id="196109.A0A136J073"/>
<evidence type="ECO:0000256" key="2">
    <source>
        <dbReference type="SAM" id="MobiDB-lite"/>
    </source>
</evidence>
<evidence type="ECO:0000259" key="3">
    <source>
        <dbReference type="PROSITE" id="PS51747"/>
    </source>
</evidence>
<feature type="compositionally biased region" description="Gly residues" evidence="2">
    <location>
        <begin position="148"/>
        <end position="160"/>
    </location>
</feature>
<evidence type="ECO:0000256" key="1">
    <source>
        <dbReference type="ARBA" id="ARBA00022801"/>
    </source>
</evidence>
<feature type="compositionally biased region" description="Polar residues" evidence="2">
    <location>
        <begin position="73"/>
        <end position="83"/>
    </location>
</feature>
<feature type="compositionally biased region" description="Basic and acidic residues" evidence="2">
    <location>
        <begin position="341"/>
        <end position="353"/>
    </location>
</feature>
<dbReference type="Gene3D" id="3.40.140.10">
    <property type="entry name" value="Cytidine Deaminase, domain 2"/>
    <property type="match status" value="1"/>
</dbReference>
<name>A0A136J073_9PEZI</name>
<dbReference type="InterPro" id="IPR016193">
    <property type="entry name" value="Cytidine_deaminase-like"/>
</dbReference>
<dbReference type="Pfam" id="PF00383">
    <property type="entry name" value="dCMP_cyt_deam_1"/>
    <property type="match status" value="1"/>
</dbReference>
<dbReference type="GO" id="GO:0002100">
    <property type="term" value="P:tRNA wobble adenosine to inosine editing"/>
    <property type="evidence" value="ECO:0007669"/>
    <property type="project" value="TreeGrafter"/>
</dbReference>
<feature type="compositionally biased region" description="Polar residues" evidence="2">
    <location>
        <begin position="295"/>
        <end position="317"/>
    </location>
</feature>
<dbReference type="PROSITE" id="PS51747">
    <property type="entry name" value="CYT_DCMP_DEAMINASES_2"/>
    <property type="match status" value="1"/>
</dbReference>
<feature type="domain" description="CMP/dCMP-type deaminase" evidence="3">
    <location>
        <begin position="402"/>
        <end position="581"/>
    </location>
</feature>